<dbReference type="STRING" id="342668.A0A1B8GJD7"/>
<dbReference type="GeneID" id="28839531"/>
<dbReference type="RefSeq" id="XP_059319642.1">
    <property type="nucleotide sequence ID" value="XM_059463765.1"/>
</dbReference>
<protein>
    <submittedName>
        <fullName evidence="1">Uncharacterized protein</fullName>
    </submittedName>
</protein>
<dbReference type="EMBL" id="KV460232">
    <property type="protein sequence ID" value="OBT95938.2"/>
    <property type="molecule type" value="Genomic_DNA"/>
</dbReference>
<organism evidence="1 2">
    <name type="scientific">Pseudogymnoascus verrucosus</name>
    <dbReference type="NCBI Taxonomy" id="342668"/>
    <lineage>
        <taxon>Eukaryota</taxon>
        <taxon>Fungi</taxon>
        <taxon>Dikarya</taxon>
        <taxon>Ascomycota</taxon>
        <taxon>Pezizomycotina</taxon>
        <taxon>Leotiomycetes</taxon>
        <taxon>Thelebolales</taxon>
        <taxon>Thelebolaceae</taxon>
        <taxon>Pseudogymnoascus</taxon>
    </lineage>
</organism>
<evidence type="ECO:0000313" key="1">
    <source>
        <dbReference type="EMBL" id="OBT95938.2"/>
    </source>
</evidence>
<gene>
    <name evidence="1" type="ORF">VE01_06145</name>
</gene>
<proteinExistence type="predicted"/>
<reference evidence="2" key="2">
    <citation type="journal article" date="2018" name="Nat. Commun.">
        <title>Extreme sensitivity to ultraviolet light in the fungal pathogen causing white-nose syndrome of bats.</title>
        <authorList>
            <person name="Palmer J.M."/>
            <person name="Drees K.P."/>
            <person name="Foster J.T."/>
            <person name="Lindner D.L."/>
        </authorList>
    </citation>
    <scope>NUCLEOTIDE SEQUENCE [LARGE SCALE GENOMIC DNA]</scope>
    <source>
        <strain evidence="2">UAMH 10579</strain>
    </source>
</reference>
<sequence length="338" mass="38010">MSRAIFHADVSNYSITNNGRTVWDPLEVVFTAWLGMIDSGKIVARPSPVRGPGEADPWELQPYSQMDLEAAVSYFDNLILKIESLVENPSLQPKDNLEDQAKLVALATAKFDAPRSQNEMGLISKEVLDRAGLKQGFVREFLTSVRRPKANIKYIAPGLRLPTEPDFSPLPLQNVDIPQLFPNPVLPIPLFVTGTKSTSPIFEHYPLQDLSNLPYGLWTTYVNRDGDHVFEDGCRLILPFNIGARGFARRTDDTLIGENLESAKVRPSGRRNELYQTGYNHFIPLHEPQLADVLGQWQAIVEAGLWEVDEEGVVGGIEKFKEADTEDGSYMYQLHMKW</sequence>
<keyword evidence="2" id="KW-1185">Reference proteome</keyword>
<evidence type="ECO:0000313" key="2">
    <source>
        <dbReference type="Proteomes" id="UP000091956"/>
    </source>
</evidence>
<dbReference type="Proteomes" id="UP000091956">
    <property type="component" value="Unassembled WGS sequence"/>
</dbReference>
<reference evidence="1 2" key="1">
    <citation type="submission" date="2016-03" db="EMBL/GenBank/DDBJ databases">
        <title>Comparative genomics of Pseudogymnoascus destructans, the fungus causing white-nose syndrome of bats.</title>
        <authorList>
            <person name="Palmer J.M."/>
            <person name="Drees K.P."/>
            <person name="Foster J.T."/>
            <person name="Lindner D.L."/>
        </authorList>
    </citation>
    <scope>NUCLEOTIDE SEQUENCE [LARGE SCALE GENOMIC DNA]</scope>
    <source>
        <strain evidence="1 2">UAMH 10579</strain>
    </source>
</reference>
<name>A0A1B8GJD7_9PEZI</name>
<dbReference type="AlphaFoldDB" id="A0A1B8GJD7"/>
<accession>A0A1B8GJD7</accession>